<evidence type="ECO:0000313" key="19">
    <source>
        <dbReference type="Proteomes" id="UP000029661"/>
    </source>
</evidence>
<evidence type="ECO:0000256" key="7">
    <source>
        <dbReference type="ARBA" id="ARBA00022691"/>
    </source>
</evidence>
<dbReference type="PIRSF" id="PIRSF017259">
    <property type="entry name" value="tRNA_mtfrase_TRM11"/>
    <property type="match status" value="1"/>
</dbReference>
<dbReference type="PRINTS" id="PR00507">
    <property type="entry name" value="N12N6MTFRASE"/>
</dbReference>
<comment type="similarity">
    <text evidence="12">Belongs to the methyltransferase superfamily. Trm-G10 family.</text>
</comment>
<dbReference type="FunFam" id="3.40.50.150:FF:000251">
    <property type="entry name" value="Putative RNA methylase"/>
    <property type="match status" value="1"/>
</dbReference>
<comment type="function">
    <text evidence="11">Catalyzes the adenosylmethionine-dependent methylation of the exocyclic amino group (N(2)) of guanosine at position 10 of various tRNAs. Acts via a two-step process that leads to the formation of either N(2)-monomethyl (m(2)G) or N(2)-dimethylguanosine (m(2)(2)G).</text>
</comment>
<keyword evidence="4" id="KW-0820">tRNA-binding</keyword>
<evidence type="ECO:0000313" key="20">
    <source>
        <dbReference type="Proteomes" id="UP000062768"/>
    </source>
</evidence>
<dbReference type="Proteomes" id="UP000029661">
    <property type="component" value="Chromosome"/>
</dbReference>
<keyword evidence="6 18" id="KW-0808">Transferase</keyword>
<keyword evidence="3" id="KW-0963">Cytoplasm</keyword>
<evidence type="ECO:0000256" key="9">
    <source>
        <dbReference type="ARBA" id="ARBA00022884"/>
    </source>
</evidence>
<dbReference type="PROSITE" id="PS00092">
    <property type="entry name" value="N6_MTASE"/>
    <property type="match status" value="1"/>
</dbReference>
<evidence type="ECO:0000256" key="6">
    <source>
        <dbReference type="ARBA" id="ARBA00022679"/>
    </source>
</evidence>
<dbReference type="InterPro" id="IPR000241">
    <property type="entry name" value="RlmKL-like_Mtase"/>
</dbReference>
<keyword evidence="5 17" id="KW-0489">Methyltransferase</keyword>
<dbReference type="SUPFAM" id="SSF143437">
    <property type="entry name" value="THUMP domain-like"/>
    <property type="match status" value="1"/>
</dbReference>
<dbReference type="PANTHER" id="PTHR14911:SF21">
    <property type="entry name" value="N2-METHYLGUANOSINE TRNA METHYLTRANSFERASE"/>
    <property type="match status" value="1"/>
</dbReference>
<protein>
    <recommendedName>
        <fullName evidence="13">tRNA (guanine(10)-N(2))-dimethyltransferase</fullName>
        <ecNumber evidence="13">2.1.1.213</ecNumber>
    </recommendedName>
    <alternativeName>
        <fullName evidence="14">tRNA:G10 dimethyltransferase</fullName>
    </alternativeName>
</protein>
<comment type="subunit">
    <text evidence="2">Monomer.</text>
</comment>
<evidence type="ECO:0000313" key="18">
    <source>
        <dbReference type="EMBL" id="CEL24071.1"/>
    </source>
</evidence>
<keyword evidence="8" id="KW-0819">tRNA processing</keyword>
<evidence type="ECO:0000256" key="11">
    <source>
        <dbReference type="ARBA" id="ARBA00054380"/>
    </source>
</evidence>
<dbReference type="PROSITE" id="PS51165">
    <property type="entry name" value="THUMP"/>
    <property type="match status" value="1"/>
</dbReference>
<dbReference type="CDD" id="cd02440">
    <property type="entry name" value="AdoMet_MTases"/>
    <property type="match status" value="1"/>
</dbReference>
<dbReference type="GO" id="GO:0030488">
    <property type="term" value="P:tRNA methylation"/>
    <property type="evidence" value="ECO:0007669"/>
    <property type="project" value="InterPro"/>
</dbReference>
<dbReference type="GO" id="GO:0160101">
    <property type="term" value="F:tRNA (guanine(10)-N2)-dimethyltransferase activity"/>
    <property type="evidence" value="ECO:0007669"/>
    <property type="project" value="UniProtKB-EC"/>
</dbReference>
<dbReference type="NCBIfam" id="TIGR01177">
    <property type="entry name" value="TIGR01177 family methyltransferase"/>
    <property type="match status" value="1"/>
</dbReference>
<dbReference type="AlphaFoldDB" id="A0A089ZD40"/>
<dbReference type="InterPro" id="IPR004114">
    <property type="entry name" value="THUMP_dom"/>
</dbReference>
<accession>A0A089ZD40</accession>
<keyword evidence="7" id="KW-0949">S-adenosyl-L-methionine</keyword>
<dbReference type="KEGG" id="mfc:BRM9_1932"/>
<dbReference type="Pfam" id="PF02926">
    <property type="entry name" value="THUMP"/>
    <property type="match status" value="1"/>
</dbReference>
<dbReference type="InterPro" id="IPR002052">
    <property type="entry name" value="DNA_methylase_N6_adenine_CS"/>
</dbReference>
<dbReference type="Gene3D" id="3.40.50.150">
    <property type="entry name" value="Vaccinia Virus protein VP39"/>
    <property type="match status" value="1"/>
</dbReference>
<evidence type="ECO:0000256" key="2">
    <source>
        <dbReference type="ARBA" id="ARBA00011245"/>
    </source>
</evidence>
<evidence type="ECO:0000259" key="16">
    <source>
        <dbReference type="PROSITE" id="PS51165"/>
    </source>
</evidence>
<evidence type="ECO:0000256" key="5">
    <source>
        <dbReference type="ARBA" id="ARBA00022603"/>
    </source>
</evidence>
<dbReference type="RefSeq" id="WP_048085617.1">
    <property type="nucleotide sequence ID" value="NZ_CP006933.1"/>
</dbReference>
<evidence type="ECO:0000313" key="17">
    <source>
        <dbReference type="EMBL" id="AIS32736.1"/>
    </source>
</evidence>
<keyword evidence="9 15" id="KW-0694">RNA-binding</keyword>
<dbReference type="GO" id="GO:0160102">
    <property type="term" value="F:tRNA (guanine(10)-N2)-methyltransferase activity"/>
    <property type="evidence" value="ECO:0007669"/>
    <property type="project" value="InterPro"/>
</dbReference>
<dbReference type="EMBL" id="CP006933">
    <property type="protein sequence ID" value="AIS32736.1"/>
    <property type="molecule type" value="Genomic_DNA"/>
</dbReference>
<dbReference type="SUPFAM" id="SSF53335">
    <property type="entry name" value="S-adenosyl-L-methionine-dependent methyltransferases"/>
    <property type="match status" value="1"/>
</dbReference>
<dbReference type="GO" id="GO:0005737">
    <property type="term" value="C:cytoplasm"/>
    <property type="evidence" value="ECO:0007669"/>
    <property type="project" value="UniProtKB-SubCell"/>
</dbReference>
<dbReference type="Proteomes" id="UP000062768">
    <property type="component" value="Chromosome I"/>
</dbReference>
<dbReference type="PATRIC" id="fig|2162.10.peg.437"/>
<evidence type="ECO:0000256" key="14">
    <source>
        <dbReference type="ARBA" id="ARBA00082665"/>
    </source>
</evidence>
<dbReference type="EMBL" id="LN734822">
    <property type="protein sequence ID" value="CEL24071.1"/>
    <property type="molecule type" value="Genomic_DNA"/>
</dbReference>
<dbReference type="PROSITE" id="PS01261">
    <property type="entry name" value="UPF0020"/>
    <property type="match status" value="1"/>
</dbReference>
<reference evidence="17" key="1">
    <citation type="submission" date="2013-12" db="EMBL/GenBank/DDBJ databases">
        <title>The complete genome sequence of Methanobacterium sp. BRM9.</title>
        <authorList>
            <consortium name="Pastoral Greenhouse Gas Research Consortium"/>
            <person name="Kelly W.J."/>
            <person name="Leahy S.C."/>
            <person name="Perry R."/>
            <person name="Li D."/>
            <person name="Altermann E."/>
            <person name="Lambie S.C."/>
            <person name="Attwood G.T."/>
        </authorList>
    </citation>
    <scope>NUCLEOTIDE SEQUENCE [LARGE SCALE GENOMIC DNA]</scope>
    <source>
        <strain evidence="17">BRM9</strain>
    </source>
</reference>
<comment type="catalytic activity">
    <reaction evidence="10">
        <text>guanosine(10) in tRNA + 2 S-adenosyl-L-methionine = N(2)-dimethylguanosine(10) in tRNA + 2 S-adenosyl-L-homocysteine + 2 H(+)</text>
        <dbReference type="Rhea" id="RHEA:43124"/>
        <dbReference type="Rhea" id="RHEA-COMP:10355"/>
        <dbReference type="Rhea" id="RHEA-COMP:10358"/>
        <dbReference type="ChEBI" id="CHEBI:15378"/>
        <dbReference type="ChEBI" id="CHEBI:57856"/>
        <dbReference type="ChEBI" id="CHEBI:59789"/>
        <dbReference type="ChEBI" id="CHEBI:74269"/>
        <dbReference type="ChEBI" id="CHEBI:74513"/>
        <dbReference type="EC" id="2.1.1.213"/>
    </reaction>
</comment>
<dbReference type="EC" id="2.1.1.213" evidence="13"/>
<evidence type="ECO:0000256" key="13">
    <source>
        <dbReference type="ARBA" id="ARBA00066936"/>
    </source>
</evidence>
<name>A0A089ZD40_METFO</name>
<dbReference type="InterPro" id="IPR005885">
    <property type="entry name" value="TrmG10"/>
</dbReference>
<evidence type="ECO:0000256" key="10">
    <source>
        <dbReference type="ARBA" id="ARBA00051883"/>
    </source>
</evidence>
<evidence type="ECO:0000256" key="1">
    <source>
        <dbReference type="ARBA" id="ARBA00004496"/>
    </source>
</evidence>
<dbReference type="GO" id="GO:0000049">
    <property type="term" value="F:tRNA binding"/>
    <property type="evidence" value="ECO:0007669"/>
    <property type="project" value="UniProtKB-KW"/>
</dbReference>
<organism evidence="17 19">
    <name type="scientific">Methanobacterium formicicum</name>
    <dbReference type="NCBI Taxonomy" id="2162"/>
    <lineage>
        <taxon>Archaea</taxon>
        <taxon>Methanobacteriati</taxon>
        <taxon>Methanobacteriota</taxon>
        <taxon>Methanomada group</taxon>
        <taxon>Methanobacteria</taxon>
        <taxon>Methanobacteriales</taxon>
        <taxon>Methanobacteriaceae</taxon>
        <taxon>Methanobacterium</taxon>
    </lineage>
</organism>
<dbReference type="Gene3D" id="3.30.2130.30">
    <property type="match status" value="1"/>
</dbReference>
<comment type="subcellular location">
    <subcellularLocation>
        <location evidence="1">Cytoplasm</location>
    </subcellularLocation>
</comment>
<evidence type="ECO:0000256" key="15">
    <source>
        <dbReference type="PROSITE-ProRule" id="PRU00529"/>
    </source>
</evidence>
<dbReference type="OrthoDB" id="7080at2157"/>
<evidence type="ECO:0000256" key="12">
    <source>
        <dbReference type="ARBA" id="ARBA00061338"/>
    </source>
</evidence>
<dbReference type="GeneID" id="26738686"/>
<dbReference type="STRING" id="2162.BRM9_1932"/>
<dbReference type="CDD" id="cd11715">
    <property type="entry name" value="THUMP_AdoMetMT"/>
    <property type="match status" value="1"/>
</dbReference>
<gene>
    <name evidence="18" type="primary">trmG10</name>
    <name evidence="17" type="ORF">BRM9_1932</name>
    <name evidence="18" type="ORF">MB9_0424</name>
</gene>
<proteinExistence type="inferred from homology"/>
<evidence type="ECO:0000256" key="4">
    <source>
        <dbReference type="ARBA" id="ARBA00022555"/>
    </source>
</evidence>
<dbReference type="InterPro" id="IPR053943">
    <property type="entry name" value="RlmKL-like_Mtase_CS"/>
</dbReference>
<feature type="domain" description="THUMP" evidence="16">
    <location>
        <begin position="53"/>
        <end position="154"/>
    </location>
</feature>
<keyword evidence="20" id="KW-1185">Reference proteome</keyword>
<dbReference type="Pfam" id="PF01170">
    <property type="entry name" value="UPF0020"/>
    <property type="match status" value="1"/>
</dbReference>
<sequence length="344" mass="38863">MEIALLLSKEHSTLPRAEVDAVMDCEGVKYHLKMEQEGLLILDIPHKNPEDLERVIERLSYTHEVFQILLQVDENDLLTEAEKYPWDEIVSSSYAVRVKKMDKKSKLNTSKLEWDLGGIIKSRVSDQVRVNLENPSTFLRVVLKDGQAIAGNQIGKISKKHFFNLKPHKRPFFYPGSMSPKLARCMVNLTRIKKGQALLDPFCGTGGILIEAGMVGARVIGTDIDYKMVNGTKKNLEHCGISNYQVFQEDARKLELPHKVDAIVTDPPYGISASTRGEKSHDLYHQAMKSLQGLIKEDGLLCLATPHYLDLDEILAGTKFKIIEQHHIRMHKSLTRVISLLSLV</sequence>
<dbReference type="PANTHER" id="PTHR14911">
    <property type="entry name" value="THUMP DOMAIN-CONTAINING"/>
    <property type="match status" value="1"/>
</dbReference>
<evidence type="ECO:0000256" key="8">
    <source>
        <dbReference type="ARBA" id="ARBA00022694"/>
    </source>
</evidence>
<evidence type="ECO:0000256" key="3">
    <source>
        <dbReference type="ARBA" id="ARBA00022490"/>
    </source>
</evidence>
<dbReference type="InterPro" id="IPR029063">
    <property type="entry name" value="SAM-dependent_MTases_sf"/>
</dbReference>
<reference evidence="18" key="2">
    <citation type="submission" date="2014-09" db="EMBL/GenBank/DDBJ databases">
        <authorList>
            <person name="Bishop-Lilly K.A."/>
            <person name="Broomall S.M."/>
            <person name="Chain P.S."/>
            <person name="Chertkov O."/>
            <person name="Coyne S.R."/>
            <person name="Daligault H.E."/>
            <person name="Davenport K.W."/>
            <person name="Erkkila T."/>
            <person name="Frey K.G."/>
            <person name="Gibbons H.S."/>
            <person name="Gu W."/>
            <person name="Jaissle J."/>
            <person name="Johnson S.L."/>
            <person name="Koroleva G.I."/>
            <person name="Ladner J.T."/>
            <person name="Lo C.-C."/>
            <person name="Minogue T.D."/>
            <person name="Munk C."/>
            <person name="Palacios G.F."/>
            <person name="Redden C.L."/>
            <person name="Rosenzweig C.N."/>
            <person name="Scholz M.B."/>
            <person name="Teshima H."/>
            <person name="Xu Y."/>
        </authorList>
    </citation>
    <scope>NUCLEOTIDE SEQUENCE</scope>
    <source>
        <strain evidence="18">Mb9</strain>
    </source>
</reference>